<comment type="cofactor">
    <cofactor evidence="1">
        <name>Zn(2+)</name>
        <dbReference type="ChEBI" id="CHEBI:29105"/>
    </cofactor>
</comment>
<proteinExistence type="inferred from homology"/>
<keyword evidence="4 7" id="KW-0378">Hydrolase</keyword>
<dbReference type="GO" id="GO:0046872">
    <property type="term" value="F:metal ion binding"/>
    <property type="evidence" value="ECO:0007669"/>
    <property type="project" value="UniProtKB-KW"/>
</dbReference>
<organism evidence="7 8">
    <name type="scientific">Mycobacterium basiliense</name>
    <dbReference type="NCBI Taxonomy" id="2094119"/>
    <lineage>
        <taxon>Bacteria</taxon>
        <taxon>Bacillati</taxon>
        <taxon>Actinomycetota</taxon>
        <taxon>Actinomycetes</taxon>
        <taxon>Mycobacteriales</taxon>
        <taxon>Mycobacteriaceae</taxon>
        <taxon>Mycobacterium</taxon>
    </lineage>
</organism>
<evidence type="ECO:0000259" key="6">
    <source>
        <dbReference type="SMART" id="SM00849"/>
    </source>
</evidence>
<dbReference type="EC" id="3.1.1.81" evidence="7"/>
<keyword evidence="3" id="KW-0479">Metal-binding</keyword>
<name>A0A3S4BH02_9MYCO</name>
<protein>
    <submittedName>
        <fullName evidence="7">N-acyl homoserine lactonase AttM</fullName>
        <ecNumber evidence="7">3.1.1.81</ecNumber>
    </submittedName>
</protein>
<dbReference type="RefSeq" id="WP_158017403.1">
    <property type="nucleotide sequence ID" value="NZ_CBCSKE010000002.1"/>
</dbReference>
<dbReference type="Proteomes" id="UP000269998">
    <property type="component" value="Chromosome"/>
</dbReference>
<feature type="domain" description="Metallo-beta-lactamase" evidence="6">
    <location>
        <begin position="19"/>
        <end position="247"/>
    </location>
</feature>
<evidence type="ECO:0000256" key="2">
    <source>
        <dbReference type="ARBA" id="ARBA00007749"/>
    </source>
</evidence>
<sequence>MKVHHLNCGTMNVPGTPLLCHVLLVETNSGLVLVDTGFGIQDCLDPHRVGPFRHVLRPALLRTETAAYQIEQLGHRISDVRHIVLTHFDFDHIGGLADFPEAHVHVTAAEVRGAVHAPSIRERLRYRSKQWAHGPNLVEHGPDGETWRGFASAKPLDAIGDGFVLVPTPGHTRGHAAVAIDVGDHWILHCGDAFYHHGTLRRSRVPFVLRAQEELFAFNRTQLHDNQARLAELWQRREPQLLIICAHDPSLFEIVRKMT</sequence>
<evidence type="ECO:0000256" key="5">
    <source>
        <dbReference type="ARBA" id="ARBA00022833"/>
    </source>
</evidence>
<gene>
    <name evidence="7" type="primary">attM</name>
    <name evidence="7" type="ORF">MB901379_03134</name>
</gene>
<dbReference type="Pfam" id="PF00753">
    <property type="entry name" value="Lactamase_B"/>
    <property type="match status" value="1"/>
</dbReference>
<comment type="similarity">
    <text evidence="2">Belongs to the metallo-beta-lactamase superfamily.</text>
</comment>
<dbReference type="CDD" id="cd07742">
    <property type="entry name" value="metallo-hydrolase-like_MBL-fold"/>
    <property type="match status" value="1"/>
</dbReference>
<reference evidence="8" key="1">
    <citation type="submission" date="2018-02" db="EMBL/GenBank/DDBJ databases">
        <authorList>
            <person name="Seth-Smith MB H."/>
            <person name="Seth-Smith H."/>
        </authorList>
    </citation>
    <scope>NUCLEOTIDE SEQUENCE [LARGE SCALE GENOMIC DNA]</scope>
</reference>
<dbReference type="AlphaFoldDB" id="A0A3S4BH02"/>
<dbReference type="InterPro" id="IPR051013">
    <property type="entry name" value="MBL_superfamily_lactonases"/>
</dbReference>
<keyword evidence="5" id="KW-0862">Zinc</keyword>
<dbReference type="SUPFAM" id="SSF56281">
    <property type="entry name" value="Metallo-hydrolase/oxidoreductase"/>
    <property type="match status" value="1"/>
</dbReference>
<dbReference type="EMBL" id="LR130759">
    <property type="protein sequence ID" value="VDM89557.1"/>
    <property type="molecule type" value="Genomic_DNA"/>
</dbReference>
<dbReference type="InterPro" id="IPR036866">
    <property type="entry name" value="RibonucZ/Hydroxyglut_hydro"/>
</dbReference>
<evidence type="ECO:0000256" key="3">
    <source>
        <dbReference type="ARBA" id="ARBA00022723"/>
    </source>
</evidence>
<dbReference type="InterPro" id="IPR001279">
    <property type="entry name" value="Metallo-B-lactamas"/>
</dbReference>
<evidence type="ECO:0000256" key="1">
    <source>
        <dbReference type="ARBA" id="ARBA00001947"/>
    </source>
</evidence>
<dbReference type="PANTHER" id="PTHR42978">
    <property type="entry name" value="QUORUM-QUENCHING LACTONASE YTNP-RELATED-RELATED"/>
    <property type="match status" value="1"/>
</dbReference>
<dbReference type="SMART" id="SM00849">
    <property type="entry name" value="Lactamase_B"/>
    <property type="match status" value="1"/>
</dbReference>
<dbReference type="GO" id="GO:0102007">
    <property type="term" value="F:acyl-L-homoserine-lactone lactonohydrolase activity"/>
    <property type="evidence" value="ECO:0007669"/>
    <property type="project" value="UniProtKB-EC"/>
</dbReference>
<accession>A0A3S4BH02</accession>
<evidence type="ECO:0000313" key="8">
    <source>
        <dbReference type="Proteomes" id="UP000269998"/>
    </source>
</evidence>
<dbReference type="OrthoDB" id="3196337at2"/>
<evidence type="ECO:0000256" key="4">
    <source>
        <dbReference type="ARBA" id="ARBA00022801"/>
    </source>
</evidence>
<keyword evidence="8" id="KW-1185">Reference proteome</keyword>
<dbReference type="Gene3D" id="3.60.15.10">
    <property type="entry name" value="Ribonuclease Z/Hydroxyacylglutathione hydrolase-like"/>
    <property type="match status" value="1"/>
</dbReference>
<dbReference type="KEGG" id="mbai:MB901379_03134"/>
<evidence type="ECO:0000313" key="7">
    <source>
        <dbReference type="EMBL" id="VDM89557.1"/>
    </source>
</evidence>
<dbReference type="PANTHER" id="PTHR42978:SF7">
    <property type="entry name" value="METALLO-HYDROLASE RV2300C-RELATED"/>
    <property type="match status" value="1"/>
</dbReference>